<dbReference type="InterPro" id="IPR000182">
    <property type="entry name" value="GNAT_dom"/>
</dbReference>
<organism evidence="2 3">
    <name type="scientific">Methanocorpusculum parvum</name>
    <dbReference type="NCBI Taxonomy" id="2193"/>
    <lineage>
        <taxon>Archaea</taxon>
        <taxon>Methanobacteriati</taxon>
        <taxon>Methanobacteriota</taxon>
        <taxon>Stenosarchaea group</taxon>
        <taxon>Methanomicrobia</taxon>
        <taxon>Methanomicrobiales</taxon>
        <taxon>Methanocorpusculaceae</taxon>
        <taxon>Methanocorpusculum</taxon>
    </lineage>
</organism>
<dbReference type="EMBL" id="LMVO01000034">
    <property type="protein sequence ID" value="PAV08995.1"/>
    <property type="molecule type" value="Genomic_DNA"/>
</dbReference>
<dbReference type="AlphaFoldDB" id="A0AAX0Q769"/>
<evidence type="ECO:0000313" key="2">
    <source>
        <dbReference type="EMBL" id="PAV08995.1"/>
    </source>
</evidence>
<evidence type="ECO:0000259" key="1">
    <source>
        <dbReference type="PROSITE" id="PS51186"/>
    </source>
</evidence>
<dbReference type="InterPro" id="IPR016181">
    <property type="entry name" value="Acyl_CoA_acyltransferase"/>
</dbReference>
<evidence type="ECO:0000313" key="3">
    <source>
        <dbReference type="Proteomes" id="UP000243820"/>
    </source>
</evidence>
<dbReference type="InterPro" id="IPR053144">
    <property type="entry name" value="Acetyltransferase_Butenolide"/>
</dbReference>
<dbReference type="Gene3D" id="3.40.630.30">
    <property type="match status" value="1"/>
</dbReference>
<dbReference type="SUPFAM" id="SSF55729">
    <property type="entry name" value="Acyl-CoA N-acyltransferases (Nat)"/>
    <property type="match status" value="1"/>
</dbReference>
<gene>
    <name evidence="2" type="ORF">ASJ83_01425</name>
</gene>
<dbReference type="PROSITE" id="PS51186">
    <property type="entry name" value="GNAT"/>
    <property type="match status" value="1"/>
</dbReference>
<proteinExistence type="predicted"/>
<keyword evidence="3" id="KW-1185">Reference proteome</keyword>
<dbReference type="Pfam" id="PF13673">
    <property type="entry name" value="Acetyltransf_10"/>
    <property type="match status" value="1"/>
</dbReference>
<name>A0AAX0Q769_9EURY</name>
<feature type="domain" description="N-acetyltransferase" evidence="1">
    <location>
        <begin position="1"/>
        <end position="136"/>
    </location>
</feature>
<reference evidence="2 3" key="1">
    <citation type="journal article" date="2017" name="BMC Genomics">
        <title>Genomic analysis of methanogenic archaea reveals a shift towards energy conservation.</title>
        <authorList>
            <person name="Gilmore S.P."/>
            <person name="Henske J.K."/>
            <person name="Sexton J.A."/>
            <person name="Solomon K.V."/>
            <person name="Seppala S."/>
            <person name="Yoo J.I."/>
            <person name="Huyett L.M."/>
            <person name="Pressman A."/>
            <person name="Cogan J.Z."/>
            <person name="Kivenson V."/>
            <person name="Peng X."/>
            <person name="Tan Y."/>
            <person name="Valentine D.L."/>
            <person name="O'Malley M.A."/>
        </authorList>
    </citation>
    <scope>NUCLEOTIDE SEQUENCE [LARGE SCALE GENOMIC DNA]</scope>
    <source>
        <strain evidence="2 3">XII</strain>
    </source>
</reference>
<dbReference type="Proteomes" id="UP000243820">
    <property type="component" value="Unassembled WGS sequence"/>
</dbReference>
<protein>
    <recommendedName>
        <fullName evidence="1">N-acetyltransferase domain-containing protein</fullName>
    </recommendedName>
</protein>
<sequence>MTLSIARSWNRSEILDLYRTGGWWEMGWSTDRIAQIIEGSSIFLIAHDTQNRAVGMGRIISDGVADGYIQDVVVFPEFRGRGIGERIAKTLKRLGSAHGLTWIGLVSAPGKESIYRRAGFSEMKNYTPMLFEHEKN</sequence>
<dbReference type="PANTHER" id="PTHR43233:SF1">
    <property type="entry name" value="FAMILY N-ACETYLTRANSFERASE, PUTATIVE (AFU_ORTHOLOGUE AFUA_6G03350)-RELATED"/>
    <property type="match status" value="1"/>
</dbReference>
<comment type="caution">
    <text evidence="2">The sequence shown here is derived from an EMBL/GenBank/DDBJ whole genome shotgun (WGS) entry which is preliminary data.</text>
</comment>
<accession>A0AAX0Q769</accession>
<dbReference type="PANTHER" id="PTHR43233">
    <property type="entry name" value="FAMILY N-ACETYLTRANSFERASE, PUTATIVE (AFU_ORTHOLOGUE AFUA_6G03350)-RELATED"/>
    <property type="match status" value="1"/>
</dbReference>
<dbReference type="GO" id="GO:0016747">
    <property type="term" value="F:acyltransferase activity, transferring groups other than amino-acyl groups"/>
    <property type="evidence" value="ECO:0007669"/>
    <property type="project" value="InterPro"/>
</dbReference>
<dbReference type="CDD" id="cd04301">
    <property type="entry name" value="NAT_SF"/>
    <property type="match status" value="1"/>
</dbReference>